<dbReference type="InterPro" id="IPR012836">
    <property type="entry name" value="FlgF"/>
</dbReference>
<evidence type="ECO:0000256" key="5">
    <source>
        <dbReference type="ARBA" id="ARBA00040228"/>
    </source>
</evidence>
<dbReference type="NCBIfam" id="NF009280">
    <property type="entry name" value="PRK12640.1"/>
    <property type="match status" value="1"/>
</dbReference>
<gene>
    <name evidence="10" type="ORF">BA177_07265</name>
</gene>
<keyword evidence="10" id="KW-0969">Cilium</keyword>
<protein>
    <recommendedName>
        <fullName evidence="5 6">Flagellar basal-body rod protein FlgF</fullName>
    </recommendedName>
</protein>
<dbReference type="GO" id="GO:0071978">
    <property type="term" value="P:bacterial-type flagellum-dependent swarming motility"/>
    <property type="evidence" value="ECO:0007669"/>
    <property type="project" value="TreeGrafter"/>
</dbReference>
<dbReference type="PANTHER" id="PTHR30435:SF18">
    <property type="entry name" value="FLAGELLAR BASAL-BODY ROD PROTEIN FLGF"/>
    <property type="match status" value="1"/>
</dbReference>
<dbReference type="KEGG" id="woc:BA177_07265"/>
<evidence type="ECO:0000259" key="7">
    <source>
        <dbReference type="Pfam" id="PF00460"/>
    </source>
</evidence>
<dbReference type="EMBL" id="CP016268">
    <property type="protein sequence ID" value="ANO51031.1"/>
    <property type="molecule type" value="Genomic_DNA"/>
</dbReference>
<dbReference type="NCBIfam" id="TIGR02490">
    <property type="entry name" value="flgF"/>
    <property type="match status" value="1"/>
</dbReference>
<evidence type="ECO:0000313" key="10">
    <source>
        <dbReference type="EMBL" id="ANO51031.1"/>
    </source>
</evidence>
<dbReference type="SUPFAM" id="SSF117143">
    <property type="entry name" value="Flagellar hook protein flgE"/>
    <property type="match status" value="1"/>
</dbReference>
<evidence type="ECO:0000256" key="4">
    <source>
        <dbReference type="ARBA" id="ARBA00038560"/>
    </source>
</evidence>
<reference evidence="10 11" key="1">
    <citation type="submission" date="2016-06" db="EMBL/GenBank/DDBJ databases">
        <title>Complete genome sequence of a deep-branching marine Gamma Proteobacterium Woeseia oceani type strain XK5.</title>
        <authorList>
            <person name="Mu D."/>
            <person name="Du Z."/>
        </authorList>
    </citation>
    <scope>NUCLEOTIDE SEQUENCE [LARGE SCALE GENOMIC DNA]</scope>
    <source>
        <strain evidence="10 11">XK5</strain>
    </source>
</reference>
<evidence type="ECO:0000256" key="6">
    <source>
        <dbReference type="RuleBase" id="RU362116"/>
    </source>
</evidence>
<evidence type="ECO:0000256" key="3">
    <source>
        <dbReference type="ARBA" id="ARBA00023143"/>
    </source>
</evidence>
<feature type="domain" description="Flagellar basal-body/hook protein C-terminal" evidence="8">
    <location>
        <begin position="198"/>
        <end position="242"/>
    </location>
</feature>
<dbReference type="InterPro" id="IPR037925">
    <property type="entry name" value="FlgE/F/G-like"/>
</dbReference>
<feature type="domain" description="Flagellar basal body rod protein N-terminal" evidence="7">
    <location>
        <begin position="6"/>
        <end position="35"/>
    </location>
</feature>
<keyword evidence="11" id="KW-1185">Reference proteome</keyword>
<keyword evidence="10" id="KW-0966">Cell projection</keyword>
<dbReference type="InterPro" id="IPR001444">
    <property type="entry name" value="Flag_bb_rod_N"/>
</dbReference>
<evidence type="ECO:0000259" key="8">
    <source>
        <dbReference type="Pfam" id="PF06429"/>
    </source>
</evidence>
<sequence length="246" mass="25520">MDEMVYLAMTGAKQTEYAQAINSNNLANISTSGFRADLHAFSSLAIEGPGAESRVNAVVDSFGTDFAQGPLVNTGRNLDVAIQGRGFFVVQSPDGSEAYTRAGDLRVNSGGLLSNGAGHLIMGDGGPVAVPPNSSLTIGADGTVSVQPLGQGPEALVIVDRLKLVDPDIKQLSKGSDGLLHLPEGQTADADASVTLTAGSLEQSNVNVAMTLVNMIELSRQYEMQVNAMKTAKENADSAAQLMRVG</sequence>
<name>A0A193LEZ8_9GAMM</name>
<proteinExistence type="inferred from homology"/>
<keyword evidence="3 6" id="KW-0975">Bacterial flagellum</keyword>
<comment type="similarity">
    <text evidence="2 6">Belongs to the flagella basal body rod proteins family.</text>
</comment>
<dbReference type="InterPro" id="IPR010930">
    <property type="entry name" value="Flg_bb/hook_C_dom"/>
</dbReference>
<dbReference type="NCBIfam" id="TIGR03506">
    <property type="entry name" value="FlgEFG_subfam"/>
    <property type="match status" value="1"/>
</dbReference>
<accession>A0A193LEZ8</accession>
<comment type="subcellular location">
    <subcellularLocation>
        <location evidence="1 6">Bacterial flagellum basal body</location>
    </subcellularLocation>
</comment>
<dbReference type="InterPro" id="IPR020013">
    <property type="entry name" value="Flagellar_FlgE/F/G"/>
</dbReference>
<dbReference type="Pfam" id="PF00460">
    <property type="entry name" value="Flg_bb_rod"/>
    <property type="match status" value="1"/>
</dbReference>
<dbReference type="Pfam" id="PF22692">
    <property type="entry name" value="LlgE_F_G_D1"/>
    <property type="match status" value="1"/>
</dbReference>
<dbReference type="PANTHER" id="PTHR30435">
    <property type="entry name" value="FLAGELLAR PROTEIN"/>
    <property type="match status" value="1"/>
</dbReference>
<keyword evidence="10" id="KW-0282">Flagellum</keyword>
<comment type="subunit">
    <text evidence="4 6">The basal body constitutes a major portion of the flagellar organelle and consists of five rings (E,L,P,S, and M) mounted on a central rod. The rod consists of about 26 subunits of FlgG in the distal portion, and FlgB, FlgC and FlgF are thought to build up the proximal portion of the rod with about 6 subunits each.</text>
</comment>
<dbReference type="OrthoDB" id="9804559at2"/>
<evidence type="ECO:0000256" key="2">
    <source>
        <dbReference type="ARBA" id="ARBA00009677"/>
    </source>
</evidence>
<feature type="domain" description="Flagellar hook protein FlgE/F/G-like D1" evidence="9">
    <location>
        <begin position="81"/>
        <end position="146"/>
    </location>
</feature>
<dbReference type="STRING" id="1548547.BA177_07265"/>
<evidence type="ECO:0000259" key="9">
    <source>
        <dbReference type="Pfam" id="PF22692"/>
    </source>
</evidence>
<organism evidence="10 11">
    <name type="scientific">Woeseia oceani</name>
    <dbReference type="NCBI Taxonomy" id="1548547"/>
    <lineage>
        <taxon>Bacteria</taxon>
        <taxon>Pseudomonadati</taxon>
        <taxon>Pseudomonadota</taxon>
        <taxon>Gammaproteobacteria</taxon>
        <taxon>Woeseiales</taxon>
        <taxon>Woeseiaceae</taxon>
        <taxon>Woeseia</taxon>
    </lineage>
</organism>
<evidence type="ECO:0000256" key="1">
    <source>
        <dbReference type="ARBA" id="ARBA00004117"/>
    </source>
</evidence>
<evidence type="ECO:0000313" key="11">
    <source>
        <dbReference type="Proteomes" id="UP000092695"/>
    </source>
</evidence>
<dbReference type="Proteomes" id="UP000092695">
    <property type="component" value="Chromosome"/>
</dbReference>
<dbReference type="InterPro" id="IPR053967">
    <property type="entry name" value="LlgE_F_G-like_D1"/>
</dbReference>
<dbReference type="GO" id="GO:0030694">
    <property type="term" value="C:bacterial-type flagellum basal body, rod"/>
    <property type="evidence" value="ECO:0007669"/>
    <property type="project" value="UniProtKB-UniRule"/>
</dbReference>
<dbReference type="AlphaFoldDB" id="A0A193LEZ8"/>
<dbReference type="Pfam" id="PF06429">
    <property type="entry name" value="Flg_bbr_C"/>
    <property type="match status" value="1"/>
</dbReference>
<dbReference type="RefSeq" id="WP_068614833.1">
    <property type="nucleotide sequence ID" value="NZ_CP016268.1"/>
</dbReference>